<proteinExistence type="inferred from homology"/>
<evidence type="ECO:0000313" key="2">
    <source>
        <dbReference type="EMBL" id="HDI83598.1"/>
    </source>
</evidence>
<accession>A0A7C0VE96</accession>
<protein>
    <recommendedName>
        <fullName evidence="3">RidA family protein</fullName>
    </recommendedName>
</protein>
<gene>
    <name evidence="2" type="ORF">ENF18_07405</name>
</gene>
<organism evidence="2">
    <name type="scientific">candidate division WOR-3 bacterium</name>
    <dbReference type="NCBI Taxonomy" id="2052148"/>
    <lineage>
        <taxon>Bacteria</taxon>
        <taxon>Bacteria division WOR-3</taxon>
    </lineage>
</organism>
<dbReference type="AlphaFoldDB" id="A0A7C0VE96"/>
<dbReference type="FunFam" id="3.30.1330.40:FF:000001">
    <property type="entry name" value="L-PSP family endoribonuclease"/>
    <property type="match status" value="1"/>
</dbReference>
<dbReference type="GO" id="GO:0005829">
    <property type="term" value="C:cytosol"/>
    <property type="evidence" value="ECO:0007669"/>
    <property type="project" value="TreeGrafter"/>
</dbReference>
<evidence type="ECO:0000256" key="1">
    <source>
        <dbReference type="ARBA" id="ARBA00010552"/>
    </source>
</evidence>
<dbReference type="SUPFAM" id="SSF55298">
    <property type="entry name" value="YjgF-like"/>
    <property type="match status" value="1"/>
</dbReference>
<dbReference type="EMBL" id="DQWE01000350">
    <property type="protein sequence ID" value="HDI83598.1"/>
    <property type="molecule type" value="Genomic_DNA"/>
</dbReference>
<dbReference type="InterPro" id="IPR006175">
    <property type="entry name" value="YjgF/YER057c/UK114"/>
</dbReference>
<name>A0A7C0VE96_UNCW3</name>
<dbReference type="GO" id="GO:0019239">
    <property type="term" value="F:deaminase activity"/>
    <property type="evidence" value="ECO:0007669"/>
    <property type="project" value="TreeGrafter"/>
</dbReference>
<dbReference type="PANTHER" id="PTHR11803">
    <property type="entry name" value="2-IMINOBUTANOATE/2-IMINOPROPANOATE DEAMINASE RIDA"/>
    <property type="match status" value="1"/>
</dbReference>
<dbReference type="Pfam" id="PF01042">
    <property type="entry name" value="Ribonuc_L-PSP"/>
    <property type="match status" value="1"/>
</dbReference>
<dbReference type="CDD" id="cd00448">
    <property type="entry name" value="YjgF_YER057c_UK114_family"/>
    <property type="match status" value="1"/>
</dbReference>
<sequence length="125" mass="13661">MKKKIETGRAPSAIGPYSQGVFYNDLIFVSGQIPIVPDTGEVIKGDVKKATEQVLMNIKNILESAGSGMNKVLMATIYLVNMEDFPIVNEVYSSFFAEPYPARVTVGVNKLPKDVDIEISVIAHV</sequence>
<dbReference type="Gene3D" id="3.30.1330.40">
    <property type="entry name" value="RutC-like"/>
    <property type="match status" value="1"/>
</dbReference>
<reference evidence="2" key="1">
    <citation type="journal article" date="2020" name="mSystems">
        <title>Genome- and Community-Level Interaction Insights into Carbon Utilization and Element Cycling Functions of Hydrothermarchaeota in Hydrothermal Sediment.</title>
        <authorList>
            <person name="Zhou Z."/>
            <person name="Liu Y."/>
            <person name="Xu W."/>
            <person name="Pan J."/>
            <person name="Luo Z.H."/>
            <person name="Li M."/>
        </authorList>
    </citation>
    <scope>NUCLEOTIDE SEQUENCE [LARGE SCALE GENOMIC DNA]</scope>
    <source>
        <strain evidence="2">HyVt-102</strain>
    </source>
</reference>
<dbReference type="Proteomes" id="UP000885847">
    <property type="component" value="Unassembled WGS sequence"/>
</dbReference>
<comment type="caution">
    <text evidence="2">The sequence shown here is derived from an EMBL/GenBank/DDBJ whole genome shotgun (WGS) entry which is preliminary data.</text>
</comment>
<dbReference type="InterPro" id="IPR006056">
    <property type="entry name" value="RidA"/>
</dbReference>
<dbReference type="NCBIfam" id="TIGR00004">
    <property type="entry name" value="Rid family detoxifying hydrolase"/>
    <property type="match status" value="1"/>
</dbReference>
<dbReference type="PANTHER" id="PTHR11803:SF39">
    <property type="entry name" value="2-IMINOBUTANOATE_2-IMINOPROPANOATE DEAMINASE"/>
    <property type="match status" value="1"/>
</dbReference>
<dbReference type="InterPro" id="IPR035959">
    <property type="entry name" value="RutC-like_sf"/>
</dbReference>
<evidence type="ECO:0008006" key="3">
    <source>
        <dbReference type="Google" id="ProtNLM"/>
    </source>
</evidence>
<comment type="similarity">
    <text evidence="1">Belongs to the RutC family.</text>
</comment>